<dbReference type="GO" id="GO:0071555">
    <property type="term" value="P:cell wall organization"/>
    <property type="evidence" value="ECO:0007669"/>
    <property type="project" value="UniProtKB-KW"/>
</dbReference>
<keyword evidence="11 19" id="KW-0521">NADP</keyword>
<dbReference type="AlphaFoldDB" id="A0A454JNN3"/>
<dbReference type="PROSITE" id="PS51387">
    <property type="entry name" value="FAD_PCMH"/>
    <property type="match status" value="1"/>
</dbReference>
<comment type="cofactor">
    <cofactor evidence="1 19">
        <name>FAD</name>
        <dbReference type="ChEBI" id="CHEBI:57692"/>
    </cofactor>
</comment>
<dbReference type="InterPro" id="IPR011601">
    <property type="entry name" value="MurB_C"/>
</dbReference>
<protein>
    <recommendedName>
        <fullName evidence="6 19">UDP-N-acetylenolpyruvoylglucosamine reductase</fullName>
        <ecNumber evidence="5 19">1.3.1.98</ecNumber>
    </recommendedName>
    <alternativeName>
        <fullName evidence="17 19">UDP-N-acetylmuramate dehydrogenase</fullName>
    </alternativeName>
</protein>
<dbReference type="Gene3D" id="3.30.465.10">
    <property type="match status" value="1"/>
</dbReference>
<keyword evidence="15 19" id="KW-0131">Cell cycle</keyword>
<dbReference type="EMBL" id="RFAR01000003">
    <property type="protein sequence ID" value="RMD01952.1"/>
    <property type="molecule type" value="Genomic_DNA"/>
</dbReference>
<feature type="active site" evidence="19">
    <location>
        <position position="167"/>
    </location>
</feature>
<organism evidence="21 22">
    <name type="scientific">Aquitalea palustris</name>
    <dbReference type="NCBI Taxonomy" id="2480983"/>
    <lineage>
        <taxon>Bacteria</taxon>
        <taxon>Pseudomonadati</taxon>
        <taxon>Pseudomonadota</taxon>
        <taxon>Betaproteobacteria</taxon>
        <taxon>Neisseriales</taxon>
        <taxon>Chromobacteriaceae</taxon>
        <taxon>Aquitalea</taxon>
    </lineage>
</organism>
<dbReference type="HAMAP" id="MF_00037">
    <property type="entry name" value="MurB"/>
    <property type="match status" value="1"/>
</dbReference>
<evidence type="ECO:0000313" key="21">
    <source>
        <dbReference type="EMBL" id="RMD01952.1"/>
    </source>
</evidence>
<dbReference type="PANTHER" id="PTHR21071">
    <property type="entry name" value="UDP-N-ACETYLENOLPYRUVOYLGLUCOSAMINE REDUCTASE"/>
    <property type="match status" value="1"/>
</dbReference>
<feature type="domain" description="FAD-binding PCMH-type" evidence="20">
    <location>
        <begin position="19"/>
        <end position="191"/>
    </location>
</feature>
<dbReference type="RefSeq" id="WP_103522863.1">
    <property type="nucleotide sequence ID" value="NZ_JAIZDC010000009.1"/>
</dbReference>
<dbReference type="NCBIfam" id="NF000755">
    <property type="entry name" value="PRK00046.1"/>
    <property type="match status" value="1"/>
</dbReference>
<evidence type="ECO:0000256" key="18">
    <source>
        <dbReference type="ARBA" id="ARBA00048914"/>
    </source>
</evidence>
<evidence type="ECO:0000256" key="11">
    <source>
        <dbReference type="ARBA" id="ARBA00022857"/>
    </source>
</evidence>
<keyword evidence="7 19" id="KW-0963">Cytoplasm</keyword>
<evidence type="ECO:0000256" key="7">
    <source>
        <dbReference type="ARBA" id="ARBA00022490"/>
    </source>
</evidence>
<keyword evidence="14 19" id="KW-0560">Oxidoreductase</keyword>
<dbReference type="InterPro" id="IPR016167">
    <property type="entry name" value="FAD-bd_PCMH_sub1"/>
</dbReference>
<proteinExistence type="inferred from homology"/>
<evidence type="ECO:0000256" key="14">
    <source>
        <dbReference type="ARBA" id="ARBA00023002"/>
    </source>
</evidence>
<comment type="pathway">
    <text evidence="4 19">Cell wall biogenesis; peptidoglycan biosynthesis.</text>
</comment>
<keyword evidence="9 19" id="KW-0285">Flavoprotein</keyword>
<dbReference type="Pfam" id="PF01565">
    <property type="entry name" value="FAD_binding_4"/>
    <property type="match status" value="1"/>
</dbReference>
<evidence type="ECO:0000256" key="19">
    <source>
        <dbReference type="HAMAP-Rule" id="MF_00037"/>
    </source>
</evidence>
<evidence type="ECO:0000256" key="10">
    <source>
        <dbReference type="ARBA" id="ARBA00022827"/>
    </source>
</evidence>
<comment type="similarity">
    <text evidence="19">Belongs to the MurB family.</text>
</comment>
<evidence type="ECO:0000256" key="4">
    <source>
        <dbReference type="ARBA" id="ARBA00004752"/>
    </source>
</evidence>
<accession>A0A454JNN3</accession>
<dbReference type="Proteomes" id="UP000274139">
    <property type="component" value="Unassembled WGS sequence"/>
</dbReference>
<dbReference type="Gene3D" id="3.30.43.10">
    <property type="entry name" value="Uridine Diphospho-n-acetylenolpyruvylglucosamine Reductase, domain 2"/>
    <property type="match status" value="1"/>
</dbReference>
<dbReference type="UniPathway" id="UPA00219"/>
<dbReference type="Pfam" id="PF02873">
    <property type="entry name" value="MurB_C"/>
    <property type="match status" value="1"/>
</dbReference>
<evidence type="ECO:0000256" key="17">
    <source>
        <dbReference type="ARBA" id="ARBA00031026"/>
    </source>
</evidence>
<evidence type="ECO:0000256" key="3">
    <source>
        <dbReference type="ARBA" id="ARBA00004496"/>
    </source>
</evidence>
<dbReference type="OrthoDB" id="9804753at2"/>
<dbReference type="InterPro" id="IPR016169">
    <property type="entry name" value="FAD-bd_PCMH_sub2"/>
</dbReference>
<evidence type="ECO:0000256" key="9">
    <source>
        <dbReference type="ARBA" id="ARBA00022630"/>
    </source>
</evidence>
<dbReference type="InterPro" id="IPR036318">
    <property type="entry name" value="FAD-bd_PCMH-like_sf"/>
</dbReference>
<evidence type="ECO:0000256" key="15">
    <source>
        <dbReference type="ARBA" id="ARBA00023306"/>
    </source>
</evidence>
<evidence type="ECO:0000256" key="5">
    <source>
        <dbReference type="ARBA" id="ARBA00012518"/>
    </source>
</evidence>
<keyword evidence="8 19" id="KW-0132">Cell division</keyword>
<evidence type="ECO:0000256" key="16">
    <source>
        <dbReference type="ARBA" id="ARBA00023316"/>
    </source>
</evidence>
<dbReference type="GO" id="GO:0008360">
    <property type="term" value="P:regulation of cell shape"/>
    <property type="evidence" value="ECO:0007669"/>
    <property type="project" value="UniProtKB-KW"/>
</dbReference>
<evidence type="ECO:0000256" key="1">
    <source>
        <dbReference type="ARBA" id="ARBA00001974"/>
    </source>
</evidence>
<dbReference type="InterPro" id="IPR006094">
    <property type="entry name" value="Oxid_FAD_bind_N"/>
</dbReference>
<comment type="subcellular location">
    <subcellularLocation>
        <location evidence="3 19">Cytoplasm</location>
    </subcellularLocation>
</comment>
<dbReference type="InterPro" id="IPR016166">
    <property type="entry name" value="FAD-bd_PCMH"/>
</dbReference>
<dbReference type="SUPFAM" id="SSF56194">
    <property type="entry name" value="Uridine diphospho-N-Acetylenolpyruvylglucosamine reductase, MurB, C-terminal domain"/>
    <property type="match status" value="1"/>
</dbReference>
<reference evidence="21 22" key="1">
    <citation type="submission" date="2018-10" db="EMBL/GenBank/DDBJ databases">
        <title>Draft genome sequence of Aquitalea MWU14-2217 isolated from a wild cranberry bog in Provincetown, Massachusetts.</title>
        <authorList>
            <person name="Ebadzadsahrai G."/>
            <person name="Soby S."/>
        </authorList>
    </citation>
    <scope>NUCLEOTIDE SEQUENCE [LARGE SCALE GENOMIC DNA]</scope>
    <source>
        <strain evidence="21 22">MWU14-2217</strain>
    </source>
</reference>
<dbReference type="EC" id="1.3.1.98" evidence="5 19"/>
<dbReference type="GO" id="GO:0005829">
    <property type="term" value="C:cytosol"/>
    <property type="evidence" value="ECO:0007669"/>
    <property type="project" value="TreeGrafter"/>
</dbReference>
<dbReference type="InterPro" id="IPR003170">
    <property type="entry name" value="MurB"/>
</dbReference>
<dbReference type="NCBIfam" id="NF010478">
    <property type="entry name" value="PRK13903.1"/>
    <property type="match status" value="1"/>
</dbReference>
<dbReference type="GO" id="GO:0008762">
    <property type="term" value="F:UDP-N-acetylmuramate dehydrogenase activity"/>
    <property type="evidence" value="ECO:0007669"/>
    <property type="project" value="UniProtKB-UniRule"/>
</dbReference>
<keyword evidence="22" id="KW-1185">Reference proteome</keyword>
<dbReference type="Gene3D" id="3.90.78.10">
    <property type="entry name" value="UDP-N-acetylenolpyruvoylglucosamine reductase, C-terminal domain"/>
    <property type="match status" value="1"/>
</dbReference>
<comment type="function">
    <text evidence="2 19">Cell wall formation.</text>
</comment>
<dbReference type="NCBIfam" id="TIGR00179">
    <property type="entry name" value="murB"/>
    <property type="match status" value="1"/>
</dbReference>
<comment type="caution">
    <text evidence="21">The sequence shown here is derived from an EMBL/GenBank/DDBJ whole genome shotgun (WGS) entry which is preliminary data.</text>
</comment>
<evidence type="ECO:0000256" key="13">
    <source>
        <dbReference type="ARBA" id="ARBA00022984"/>
    </source>
</evidence>
<dbReference type="GO" id="GO:0071949">
    <property type="term" value="F:FAD binding"/>
    <property type="evidence" value="ECO:0007669"/>
    <property type="project" value="InterPro"/>
</dbReference>
<dbReference type="GO" id="GO:0009252">
    <property type="term" value="P:peptidoglycan biosynthetic process"/>
    <property type="evidence" value="ECO:0007669"/>
    <property type="project" value="UniProtKB-UniRule"/>
</dbReference>
<evidence type="ECO:0000313" key="22">
    <source>
        <dbReference type="Proteomes" id="UP000274139"/>
    </source>
</evidence>
<sequence length="341" mass="37003">MTFAIQSHISLKPHNTFGMEVEAAHFCQLDDTAQLPALLASSAYQAGPVLWLGGGSNLLLTRDYPGLVIKVALGGIRLLEESADSVLVEAAAGENWHDFVRYSLQQGWYGLENLSLIPGTVGACPVQNIGAYGVEVKDRIAQVVCADLQANGKPLLLENADCHFAYRDSVFKQEAAGRLLVTAVRFRLSRQPQLKTGYGDIQQELEKRGIQQPTPLDVSDVVMAIRASKLPDPAVLGNAGSFFKNPVIEQSQADALLQRFPALPHYPAGPGRVKLAAGWLIEQAGLKGYRQGDAGVHARQALVLVNHGLASGSQMWALARHVQETVRQRYGVELEAEPLVW</sequence>
<comment type="catalytic activity">
    <reaction evidence="18 19">
        <text>UDP-N-acetyl-alpha-D-muramate + NADP(+) = UDP-N-acetyl-3-O-(1-carboxyvinyl)-alpha-D-glucosamine + NADPH + H(+)</text>
        <dbReference type="Rhea" id="RHEA:12248"/>
        <dbReference type="ChEBI" id="CHEBI:15378"/>
        <dbReference type="ChEBI" id="CHEBI:57783"/>
        <dbReference type="ChEBI" id="CHEBI:58349"/>
        <dbReference type="ChEBI" id="CHEBI:68483"/>
        <dbReference type="ChEBI" id="CHEBI:70757"/>
        <dbReference type="EC" id="1.3.1.98"/>
    </reaction>
</comment>
<evidence type="ECO:0000256" key="6">
    <source>
        <dbReference type="ARBA" id="ARBA00015188"/>
    </source>
</evidence>
<name>A0A454JNN3_9NEIS</name>
<keyword evidence="13 19" id="KW-0573">Peptidoglycan synthesis</keyword>
<evidence type="ECO:0000256" key="12">
    <source>
        <dbReference type="ARBA" id="ARBA00022960"/>
    </source>
</evidence>
<dbReference type="PANTHER" id="PTHR21071:SF4">
    <property type="entry name" value="UDP-N-ACETYLENOLPYRUVOYLGLUCOSAMINE REDUCTASE"/>
    <property type="match status" value="1"/>
</dbReference>
<keyword evidence="10 19" id="KW-0274">FAD</keyword>
<evidence type="ECO:0000256" key="2">
    <source>
        <dbReference type="ARBA" id="ARBA00003921"/>
    </source>
</evidence>
<evidence type="ECO:0000259" key="20">
    <source>
        <dbReference type="PROSITE" id="PS51387"/>
    </source>
</evidence>
<feature type="active site" evidence="19">
    <location>
        <position position="337"/>
    </location>
</feature>
<keyword evidence="12 19" id="KW-0133">Cell shape</keyword>
<dbReference type="GO" id="GO:0051301">
    <property type="term" value="P:cell division"/>
    <property type="evidence" value="ECO:0007669"/>
    <property type="project" value="UniProtKB-KW"/>
</dbReference>
<evidence type="ECO:0000256" key="8">
    <source>
        <dbReference type="ARBA" id="ARBA00022618"/>
    </source>
</evidence>
<keyword evidence="16 19" id="KW-0961">Cell wall biogenesis/degradation</keyword>
<dbReference type="InterPro" id="IPR036635">
    <property type="entry name" value="MurB_C_sf"/>
</dbReference>
<feature type="active site" description="Proton donor" evidence="19">
    <location>
        <position position="241"/>
    </location>
</feature>
<dbReference type="SUPFAM" id="SSF56176">
    <property type="entry name" value="FAD-binding/transporter-associated domain-like"/>
    <property type="match status" value="1"/>
</dbReference>
<gene>
    <name evidence="19" type="primary">murB</name>
    <name evidence="21" type="ORF">EAY64_00680</name>
</gene>